<evidence type="ECO:0000259" key="4">
    <source>
        <dbReference type="PROSITE" id="PS50995"/>
    </source>
</evidence>
<dbReference type="PROSITE" id="PS50995">
    <property type="entry name" value="HTH_MARR_2"/>
    <property type="match status" value="1"/>
</dbReference>
<evidence type="ECO:0000313" key="5">
    <source>
        <dbReference type="EMBL" id="MEQ2456259.1"/>
    </source>
</evidence>
<dbReference type="PANTHER" id="PTHR42756:SF1">
    <property type="entry name" value="TRANSCRIPTIONAL REPRESSOR OF EMRAB OPERON"/>
    <property type="match status" value="1"/>
</dbReference>
<organism evidence="5 6">
    <name type="scientific">Flavonifractor hominis</name>
    <dbReference type="NCBI Taxonomy" id="3133178"/>
    <lineage>
        <taxon>Bacteria</taxon>
        <taxon>Bacillati</taxon>
        <taxon>Bacillota</taxon>
        <taxon>Clostridia</taxon>
        <taxon>Eubacteriales</taxon>
        <taxon>Oscillospiraceae</taxon>
        <taxon>Flavonifractor</taxon>
    </lineage>
</organism>
<evidence type="ECO:0000256" key="2">
    <source>
        <dbReference type="ARBA" id="ARBA00023125"/>
    </source>
</evidence>
<dbReference type="SMART" id="SM00347">
    <property type="entry name" value="HTH_MARR"/>
    <property type="match status" value="1"/>
</dbReference>
<keyword evidence="1" id="KW-0805">Transcription regulation</keyword>
<dbReference type="NCBIfam" id="NF045593">
    <property type="entry name" value="bilirub_TF_BilQ"/>
    <property type="match status" value="1"/>
</dbReference>
<dbReference type="PANTHER" id="PTHR42756">
    <property type="entry name" value="TRANSCRIPTIONAL REGULATOR, MARR"/>
    <property type="match status" value="1"/>
</dbReference>
<dbReference type="Proteomes" id="UP001440599">
    <property type="component" value="Unassembled WGS sequence"/>
</dbReference>
<dbReference type="InterPro" id="IPR036388">
    <property type="entry name" value="WH-like_DNA-bd_sf"/>
</dbReference>
<evidence type="ECO:0000256" key="1">
    <source>
        <dbReference type="ARBA" id="ARBA00023015"/>
    </source>
</evidence>
<name>A0ABV1ENT9_9FIRM</name>
<protein>
    <submittedName>
        <fullName evidence="5">Bilirubin utilization transcriptional regulator BilQ</fullName>
    </submittedName>
</protein>
<dbReference type="InterPro" id="IPR000835">
    <property type="entry name" value="HTH_MarR-typ"/>
</dbReference>
<dbReference type="SUPFAM" id="SSF46785">
    <property type="entry name" value="Winged helix' DNA-binding domain"/>
    <property type="match status" value="1"/>
</dbReference>
<evidence type="ECO:0000313" key="6">
    <source>
        <dbReference type="Proteomes" id="UP001440599"/>
    </source>
</evidence>
<keyword evidence="6" id="KW-1185">Reference proteome</keyword>
<gene>
    <name evidence="5" type="primary">bilQ</name>
    <name evidence="5" type="ORF">WMO45_06965</name>
</gene>
<dbReference type="InterPro" id="IPR054630">
    <property type="entry name" value="BilQ"/>
</dbReference>
<proteinExistence type="predicted"/>
<dbReference type="EMBL" id="JBBMFT010000003">
    <property type="protein sequence ID" value="MEQ2456259.1"/>
    <property type="molecule type" value="Genomic_DNA"/>
</dbReference>
<evidence type="ECO:0000256" key="3">
    <source>
        <dbReference type="ARBA" id="ARBA00023163"/>
    </source>
</evidence>
<sequence length="143" mass="16302">MFQTLSYHCTMLYRSFSAYTSRRLQQLGLSYGALFPLIYIGKHPQCTQAELTHALGLDWGYGQRSILKLVEDGFLLREKRGRSYHLSLSEQGLRAFQVSHQVFFDWDAEALSGLTPEEQVQLMALLEKVYHIPLSGAISCTKP</sequence>
<feature type="domain" description="HTH marR-type" evidence="4">
    <location>
        <begin position="1"/>
        <end position="131"/>
    </location>
</feature>
<accession>A0ABV1ENT9</accession>
<dbReference type="RefSeq" id="WP_349139847.1">
    <property type="nucleotide sequence ID" value="NZ_JBBMFT010000003.1"/>
</dbReference>
<keyword evidence="2" id="KW-0238">DNA-binding</keyword>
<reference evidence="5 6" key="1">
    <citation type="submission" date="2024-03" db="EMBL/GenBank/DDBJ databases">
        <title>Human intestinal bacterial collection.</title>
        <authorList>
            <person name="Pauvert C."/>
            <person name="Hitch T.C.A."/>
            <person name="Clavel T."/>
        </authorList>
    </citation>
    <scope>NUCLEOTIDE SEQUENCE [LARGE SCALE GENOMIC DNA]</scope>
    <source>
        <strain evidence="5 6">CLA-AP-H34</strain>
    </source>
</reference>
<dbReference type="Gene3D" id="1.10.10.10">
    <property type="entry name" value="Winged helix-like DNA-binding domain superfamily/Winged helix DNA-binding domain"/>
    <property type="match status" value="1"/>
</dbReference>
<dbReference type="InterPro" id="IPR036390">
    <property type="entry name" value="WH_DNA-bd_sf"/>
</dbReference>
<comment type="caution">
    <text evidence="5">The sequence shown here is derived from an EMBL/GenBank/DDBJ whole genome shotgun (WGS) entry which is preliminary data.</text>
</comment>
<keyword evidence="3" id="KW-0804">Transcription</keyword>